<sequence length="92" mass="10619">MGKRVNCFARLTFMVVEVKTVKNRACNTNVSERWVRSVGNEKGKNGARFTASLHKIKTDGWRFSNNKNSYFTATISIYIHLYYKLVNHQSEG</sequence>
<comment type="caution">
    <text evidence="1">The sequence shown here is derived from an EMBL/GenBank/DDBJ whole genome shotgun (WGS) entry which is preliminary data.</text>
</comment>
<name>A0AAW1NJ32_POPJA</name>
<gene>
    <name evidence="1" type="ORF">QE152_g631</name>
</gene>
<organism evidence="1 2">
    <name type="scientific">Popillia japonica</name>
    <name type="common">Japanese beetle</name>
    <dbReference type="NCBI Taxonomy" id="7064"/>
    <lineage>
        <taxon>Eukaryota</taxon>
        <taxon>Metazoa</taxon>
        <taxon>Ecdysozoa</taxon>
        <taxon>Arthropoda</taxon>
        <taxon>Hexapoda</taxon>
        <taxon>Insecta</taxon>
        <taxon>Pterygota</taxon>
        <taxon>Neoptera</taxon>
        <taxon>Endopterygota</taxon>
        <taxon>Coleoptera</taxon>
        <taxon>Polyphaga</taxon>
        <taxon>Scarabaeiformia</taxon>
        <taxon>Scarabaeidae</taxon>
        <taxon>Rutelinae</taxon>
        <taxon>Popillia</taxon>
    </lineage>
</organism>
<reference evidence="1 2" key="1">
    <citation type="journal article" date="2024" name="BMC Genomics">
        <title>De novo assembly and annotation of Popillia japonica's genome with initial clues to its potential as an invasive pest.</title>
        <authorList>
            <person name="Cucini C."/>
            <person name="Boschi S."/>
            <person name="Funari R."/>
            <person name="Cardaioli E."/>
            <person name="Iannotti N."/>
            <person name="Marturano G."/>
            <person name="Paoli F."/>
            <person name="Bruttini M."/>
            <person name="Carapelli A."/>
            <person name="Frati F."/>
            <person name="Nardi F."/>
        </authorList>
    </citation>
    <scope>NUCLEOTIDE SEQUENCE [LARGE SCALE GENOMIC DNA]</scope>
    <source>
        <strain evidence="1">DMR45628</strain>
    </source>
</reference>
<proteinExistence type="predicted"/>
<accession>A0AAW1NJ32</accession>
<dbReference type="EMBL" id="JASPKY010000003">
    <property type="protein sequence ID" value="KAK9758763.1"/>
    <property type="molecule type" value="Genomic_DNA"/>
</dbReference>
<dbReference type="AlphaFoldDB" id="A0AAW1NJ32"/>
<evidence type="ECO:0000313" key="1">
    <source>
        <dbReference type="EMBL" id="KAK9758763.1"/>
    </source>
</evidence>
<keyword evidence="2" id="KW-1185">Reference proteome</keyword>
<evidence type="ECO:0000313" key="2">
    <source>
        <dbReference type="Proteomes" id="UP001458880"/>
    </source>
</evidence>
<dbReference type="Proteomes" id="UP001458880">
    <property type="component" value="Unassembled WGS sequence"/>
</dbReference>
<protein>
    <submittedName>
        <fullName evidence="1">Uncharacterized protein</fullName>
    </submittedName>
</protein>